<proteinExistence type="predicted"/>
<accession>A0A7S4S265</accession>
<gene>
    <name evidence="2" type="ORF">DBRI00130_LOCUS27969</name>
</gene>
<name>A0A7S4S265_9STRA</name>
<feature type="compositionally biased region" description="Basic and acidic residues" evidence="1">
    <location>
        <begin position="57"/>
        <end position="67"/>
    </location>
</feature>
<feature type="region of interest" description="Disordered" evidence="1">
    <location>
        <begin position="1"/>
        <end position="148"/>
    </location>
</feature>
<organism evidence="2">
    <name type="scientific">Ditylum brightwellii</name>
    <dbReference type="NCBI Taxonomy" id="49249"/>
    <lineage>
        <taxon>Eukaryota</taxon>
        <taxon>Sar</taxon>
        <taxon>Stramenopiles</taxon>
        <taxon>Ochrophyta</taxon>
        <taxon>Bacillariophyta</taxon>
        <taxon>Mediophyceae</taxon>
        <taxon>Lithodesmiophycidae</taxon>
        <taxon>Lithodesmiales</taxon>
        <taxon>Lithodesmiaceae</taxon>
        <taxon>Ditylum</taxon>
    </lineage>
</organism>
<evidence type="ECO:0000313" key="2">
    <source>
        <dbReference type="EMBL" id="CAE4632088.1"/>
    </source>
</evidence>
<dbReference type="EMBL" id="HBNS01035806">
    <property type="protein sequence ID" value="CAE4632088.1"/>
    <property type="molecule type" value="Transcribed_RNA"/>
</dbReference>
<feature type="compositionally biased region" description="Basic and acidic residues" evidence="1">
    <location>
        <begin position="75"/>
        <end position="109"/>
    </location>
</feature>
<feature type="compositionally biased region" description="Basic and acidic residues" evidence="1">
    <location>
        <begin position="12"/>
        <end position="22"/>
    </location>
</feature>
<sequence>MDDFSWGQTRMVAKDQDADKKAPPSIDASQGVTKSSQKHDHKSKGKHQASGILKKKVQIDESHQGVHKEKRGRTLYKEGVTKGKGEERSQRNHVSTGEKGHKDTADISKSRTSHRQQQTGVVRGERRKTGQKISSSNDETGPRELAEF</sequence>
<protein>
    <submittedName>
        <fullName evidence="2">Uncharacterized protein</fullName>
    </submittedName>
</protein>
<dbReference type="AlphaFoldDB" id="A0A7S4S265"/>
<evidence type="ECO:0000256" key="1">
    <source>
        <dbReference type="SAM" id="MobiDB-lite"/>
    </source>
</evidence>
<reference evidence="2" key="1">
    <citation type="submission" date="2021-01" db="EMBL/GenBank/DDBJ databases">
        <authorList>
            <person name="Corre E."/>
            <person name="Pelletier E."/>
            <person name="Niang G."/>
            <person name="Scheremetjew M."/>
            <person name="Finn R."/>
            <person name="Kale V."/>
            <person name="Holt S."/>
            <person name="Cochrane G."/>
            <person name="Meng A."/>
            <person name="Brown T."/>
            <person name="Cohen L."/>
        </authorList>
    </citation>
    <scope>NUCLEOTIDE SEQUENCE</scope>
    <source>
        <strain evidence="2">GSO104</strain>
    </source>
</reference>